<evidence type="ECO:0000313" key="4">
    <source>
        <dbReference type="EMBL" id="AYL97911.1"/>
    </source>
</evidence>
<feature type="chain" id="PRO_5019767187" evidence="3">
    <location>
        <begin position="20"/>
        <end position="254"/>
    </location>
</feature>
<reference evidence="4 5" key="1">
    <citation type="submission" date="2018-10" db="EMBL/GenBank/DDBJ databases">
        <title>Genome sequencing of Mucilaginibacter sp. HYN0043.</title>
        <authorList>
            <person name="Kim M."/>
            <person name="Yi H."/>
        </authorList>
    </citation>
    <scope>NUCLEOTIDE SEQUENCE [LARGE SCALE GENOMIC DNA]</scope>
    <source>
        <strain evidence="4 5">HYN0043</strain>
    </source>
</reference>
<dbReference type="SUPFAM" id="SSF48452">
    <property type="entry name" value="TPR-like"/>
    <property type="match status" value="1"/>
</dbReference>
<evidence type="ECO:0000256" key="2">
    <source>
        <dbReference type="SAM" id="MobiDB-lite"/>
    </source>
</evidence>
<evidence type="ECO:0000256" key="1">
    <source>
        <dbReference type="PROSITE-ProRule" id="PRU00339"/>
    </source>
</evidence>
<dbReference type="InterPro" id="IPR011990">
    <property type="entry name" value="TPR-like_helical_dom_sf"/>
</dbReference>
<keyword evidence="1" id="KW-0802">TPR repeat</keyword>
<dbReference type="SMART" id="SM00028">
    <property type="entry name" value="TPR"/>
    <property type="match status" value="2"/>
</dbReference>
<dbReference type="EMBL" id="CP032869">
    <property type="protein sequence ID" value="AYL97911.1"/>
    <property type="molecule type" value="Genomic_DNA"/>
</dbReference>
<dbReference type="RefSeq" id="WP_119406194.1">
    <property type="nucleotide sequence ID" value="NZ_CP032869.1"/>
</dbReference>
<keyword evidence="5" id="KW-1185">Reference proteome</keyword>
<dbReference type="InterPro" id="IPR019734">
    <property type="entry name" value="TPR_rpt"/>
</dbReference>
<evidence type="ECO:0000313" key="5">
    <source>
        <dbReference type="Proteomes" id="UP000270046"/>
    </source>
</evidence>
<feature type="region of interest" description="Disordered" evidence="2">
    <location>
        <begin position="142"/>
        <end position="254"/>
    </location>
</feature>
<dbReference type="Gene3D" id="1.25.40.10">
    <property type="entry name" value="Tetratricopeptide repeat domain"/>
    <property type="match status" value="2"/>
</dbReference>
<feature type="repeat" description="TPR" evidence="1">
    <location>
        <begin position="93"/>
        <end position="126"/>
    </location>
</feature>
<dbReference type="OrthoDB" id="1525165at2"/>
<sequence>MKQYIIAIILVLQASLTFAQQEKKFIKQGNELYQQKKYKEAEAAYRQATGKQAKTLEGNFNLADAMFKQKKYGDASALFNKIANGTSDKNAKAGAFHNVGNSFLTEKKYQESIDAYKKALLNNPKDDETRYNLAYAQKMLKNQQDKNKGGGGGGGNNNKDKNKDKNKDNKNQDDKNKDKSDKDKKDQDKNKQDQDKQNQDQKDQQQQQGQQPNQLSKDDAQRMLDALNNDEKQTQDKLKNKKLKGAKVPISKDW</sequence>
<feature type="signal peptide" evidence="3">
    <location>
        <begin position="1"/>
        <end position="19"/>
    </location>
</feature>
<dbReference type="PROSITE" id="PS50005">
    <property type="entry name" value="TPR"/>
    <property type="match status" value="1"/>
</dbReference>
<organism evidence="4 5">
    <name type="scientific">Mucilaginibacter celer</name>
    <dbReference type="NCBI Taxonomy" id="2305508"/>
    <lineage>
        <taxon>Bacteria</taxon>
        <taxon>Pseudomonadati</taxon>
        <taxon>Bacteroidota</taxon>
        <taxon>Sphingobacteriia</taxon>
        <taxon>Sphingobacteriales</taxon>
        <taxon>Sphingobacteriaceae</taxon>
        <taxon>Mucilaginibacter</taxon>
    </lineage>
</organism>
<dbReference type="Pfam" id="PF13432">
    <property type="entry name" value="TPR_16"/>
    <property type="match status" value="1"/>
</dbReference>
<proteinExistence type="predicted"/>
<name>A0A494VV18_9SPHI</name>
<feature type="compositionally biased region" description="Basic and acidic residues" evidence="2">
    <location>
        <begin position="229"/>
        <end position="238"/>
    </location>
</feature>
<gene>
    <name evidence="4" type="ORF">HYN43_022600</name>
</gene>
<accession>A0A494VV18</accession>
<dbReference type="Proteomes" id="UP000270046">
    <property type="component" value="Chromosome"/>
</dbReference>
<dbReference type="AlphaFoldDB" id="A0A494VV18"/>
<feature type="compositionally biased region" description="Basic and acidic residues" evidence="2">
    <location>
        <begin position="158"/>
        <end position="203"/>
    </location>
</feature>
<protein>
    <submittedName>
        <fullName evidence="4">Tetratricopeptide repeat protein</fullName>
    </submittedName>
</protein>
<dbReference type="KEGG" id="muh:HYN43_022600"/>
<keyword evidence="3" id="KW-0732">Signal</keyword>
<evidence type="ECO:0000256" key="3">
    <source>
        <dbReference type="SAM" id="SignalP"/>
    </source>
</evidence>